<name>A0ABN3GNH4_9PSEU</name>
<dbReference type="GO" id="GO:0006508">
    <property type="term" value="P:proteolysis"/>
    <property type="evidence" value="ECO:0007669"/>
    <property type="project" value="UniProtKB-KW"/>
</dbReference>
<gene>
    <name evidence="7" type="ORF">GCM10009854_38480</name>
</gene>
<dbReference type="CDD" id="cd00190">
    <property type="entry name" value="Tryp_SPc"/>
    <property type="match status" value="1"/>
</dbReference>
<dbReference type="Gene3D" id="2.40.10.10">
    <property type="entry name" value="Trypsin-like serine proteases"/>
    <property type="match status" value="1"/>
</dbReference>
<sequence length="273" mass="28092">MGRHTGGSKAARSLRRMAVAGAVTALASTNPLANAEPSEQAQPRVLGGTSSSTDAAPWAVALTDTYGNHFCGGTLVSAGEVVTAAHCAVDPLTGAQRSAEDIQVVAGRTDLRSTQGTVGSVQDVWVHPEYRDITSGDDLAVLSLSEPMPQRPLPMVEPGDTEAYAPGTTARVYGWGRTSENGPSSDTLRSVDVPINADDSCKSAYANYDERSMFCAGYPEGGKDACAGDSGGPIVADGKLIGVVSYGTGCGRPGTPGVYTRLANYVPLANDLP</sequence>
<keyword evidence="2" id="KW-1015">Disulfide bond</keyword>
<reference evidence="7 8" key="1">
    <citation type="journal article" date="2019" name="Int. J. Syst. Evol. Microbiol.">
        <title>The Global Catalogue of Microorganisms (GCM) 10K type strain sequencing project: providing services to taxonomists for standard genome sequencing and annotation.</title>
        <authorList>
            <consortium name="The Broad Institute Genomics Platform"/>
            <consortium name="The Broad Institute Genome Sequencing Center for Infectious Disease"/>
            <person name="Wu L."/>
            <person name="Ma J."/>
        </authorList>
    </citation>
    <scope>NUCLEOTIDE SEQUENCE [LARGE SCALE GENOMIC DNA]</scope>
    <source>
        <strain evidence="7 8">JCM 16221</strain>
    </source>
</reference>
<protein>
    <submittedName>
        <fullName evidence="7">Serine protease</fullName>
    </submittedName>
</protein>
<feature type="domain" description="Peptidase S1" evidence="6">
    <location>
        <begin position="45"/>
        <end position="273"/>
    </location>
</feature>
<evidence type="ECO:0000259" key="6">
    <source>
        <dbReference type="PROSITE" id="PS50240"/>
    </source>
</evidence>
<evidence type="ECO:0000256" key="3">
    <source>
        <dbReference type="RuleBase" id="RU363034"/>
    </source>
</evidence>
<keyword evidence="3" id="KW-0378">Hydrolase</keyword>
<proteinExistence type="inferred from homology"/>
<feature type="signal peptide" evidence="5">
    <location>
        <begin position="1"/>
        <end position="35"/>
    </location>
</feature>
<dbReference type="InterPro" id="IPR001254">
    <property type="entry name" value="Trypsin_dom"/>
</dbReference>
<organism evidence="7 8">
    <name type="scientific">Saccharopolyspora halophila</name>
    <dbReference type="NCBI Taxonomy" id="405551"/>
    <lineage>
        <taxon>Bacteria</taxon>
        <taxon>Bacillati</taxon>
        <taxon>Actinomycetota</taxon>
        <taxon>Actinomycetes</taxon>
        <taxon>Pseudonocardiales</taxon>
        <taxon>Pseudonocardiaceae</taxon>
        <taxon>Saccharopolyspora</taxon>
    </lineage>
</organism>
<dbReference type="PROSITE" id="PS00134">
    <property type="entry name" value="TRYPSIN_HIS"/>
    <property type="match status" value="1"/>
</dbReference>
<dbReference type="InterPro" id="IPR033116">
    <property type="entry name" value="TRYPSIN_SER"/>
</dbReference>
<dbReference type="InterPro" id="IPR043504">
    <property type="entry name" value="Peptidase_S1_PA_chymotrypsin"/>
</dbReference>
<keyword evidence="3 7" id="KW-0645">Protease</keyword>
<dbReference type="InterPro" id="IPR001314">
    <property type="entry name" value="Peptidase_S1A"/>
</dbReference>
<dbReference type="SUPFAM" id="SSF50494">
    <property type="entry name" value="Trypsin-like serine proteases"/>
    <property type="match status" value="1"/>
</dbReference>
<feature type="chain" id="PRO_5045980125" evidence="5">
    <location>
        <begin position="36"/>
        <end position="273"/>
    </location>
</feature>
<evidence type="ECO:0000256" key="1">
    <source>
        <dbReference type="ARBA" id="ARBA00007664"/>
    </source>
</evidence>
<dbReference type="InterPro" id="IPR050430">
    <property type="entry name" value="Peptidase_S1"/>
</dbReference>
<dbReference type="Pfam" id="PF00089">
    <property type="entry name" value="Trypsin"/>
    <property type="match status" value="1"/>
</dbReference>
<keyword evidence="8" id="KW-1185">Reference proteome</keyword>
<dbReference type="InterPro" id="IPR018114">
    <property type="entry name" value="TRYPSIN_HIS"/>
</dbReference>
<evidence type="ECO:0000313" key="7">
    <source>
        <dbReference type="EMBL" id="GAA2356568.1"/>
    </source>
</evidence>
<feature type="region of interest" description="Disordered" evidence="4">
    <location>
        <begin position="30"/>
        <end position="53"/>
    </location>
</feature>
<evidence type="ECO:0000256" key="4">
    <source>
        <dbReference type="SAM" id="MobiDB-lite"/>
    </source>
</evidence>
<keyword evidence="5" id="KW-0732">Signal</keyword>
<accession>A0ABN3GNH4</accession>
<dbReference type="PRINTS" id="PR00722">
    <property type="entry name" value="CHYMOTRYPSIN"/>
</dbReference>
<dbReference type="SMART" id="SM00020">
    <property type="entry name" value="Tryp_SPc"/>
    <property type="match status" value="1"/>
</dbReference>
<evidence type="ECO:0000313" key="8">
    <source>
        <dbReference type="Proteomes" id="UP001501218"/>
    </source>
</evidence>
<dbReference type="GO" id="GO:0008233">
    <property type="term" value="F:peptidase activity"/>
    <property type="evidence" value="ECO:0007669"/>
    <property type="project" value="UniProtKB-KW"/>
</dbReference>
<dbReference type="PROSITE" id="PS00135">
    <property type="entry name" value="TRYPSIN_SER"/>
    <property type="match status" value="1"/>
</dbReference>
<evidence type="ECO:0000256" key="5">
    <source>
        <dbReference type="SAM" id="SignalP"/>
    </source>
</evidence>
<dbReference type="PANTHER" id="PTHR24276:SF98">
    <property type="entry name" value="FI18310P1-RELATED"/>
    <property type="match status" value="1"/>
</dbReference>
<evidence type="ECO:0000256" key="2">
    <source>
        <dbReference type="ARBA" id="ARBA00023157"/>
    </source>
</evidence>
<keyword evidence="3" id="KW-0720">Serine protease</keyword>
<dbReference type="Proteomes" id="UP001501218">
    <property type="component" value="Unassembled WGS sequence"/>
</dbReference>
<comment type="caution">
    <text evidence="7">The sequence shown here is derived from an EMBL/GenBank/DDBJ whole genome shotgun (WGS) entry which is preliminary data.</text>
</comment>
<dbReference type="InterPro" id="IPR009003">
    <property type="entry name" value="Peptidase_S1_PA"/>
</dbReference>
<dbReference type="PROSITE" id="PS50240">
    <property type="entry name" value="TRYPSIN_DOM"/>
    <property type="match status" value="1"/>
</dbReference>
<dbReference type="PANTHER" id="PTHR24276">
    <property type="entry name" value="POLYSERASE-RELATED"/>
    <property type="match status" value="1"/>
</dbReference>
<feature type="compositionally biased region" description="Polar residues" evidence="4">
    <location>
        <begin position="30"/>
        <end position="41"/>
    </location>
</feature>
<comment type="similarity">
    <text evidence="1">Belongs to the peptidase S1 family.</text>
</comment>
<dbReference type="EMBL" id="BAAARA010000015">
    <property type="protein sequence ID" value="GAA2356568.1"/>
    <property type="molecule type" value="Genomic_DNA"/>
</dbReference>
<dbReference type="RefSeq" id="WP_344134565.1">
    <property type="nucleotide sequence ID" value="NZ_BAAARA010000015.1"/>
</dbReference>